<dbReference type="GO" id="GO:0016853">
    <property type="term" value="F:isomerase activity"/>
    <property type="evidence" value="ECO:0007669"/>
    <property type="project" value="UniProtKB-KW"/>
</dbReference>
<gene>
    <name evidence="3" type="primary">prpF</name>
    <name evidence="3" type="ORF">F1609_12570</name>
</gene>
<accession>A0ABX0M1G4</accession>
<protein>
    <submittedName>
        <fullName evidence="3">2-methylaconitate cis-trans isomerase PrpF</fullName>
    </submittedName>
</protein>
<dbReference type="EMBL" id="VVIW01000006">
    <property type="protein sequence ID" value="NHZ40985.1"/>
    <property type="molecule type" value="Genomic_DNA"/>
</dbReference>
<dbReference type="InterPro" id="IPR007400">
    <property type="entry name" value="PrpF-like"/>
</dbReference>
<evidence type="ECO:0000313" key="3">
    <source>
        <dbReference type="EMBL" id="NHZ40985.1"/>
    </source>
</evidence>
<dbReference type="Proteomes" id="UP000819052">
    <property type="component" value="Unassembled WGS sequence"/>
</dbReference>
<dbReference type="PANTHER" id="PTHR43709">
    <property type="entry name" value="ACONITATE ISOMERASE-RELATED"/>
    <property type="match status" value="1"/>
</dbReference>
<dbReference type="InterPro" id="IPR012709">
    <property type="entry name" value="PrpF"/>
</dbReference>
<reference evidence="3 4" key="1">
    <citation type="submission" date="2019-09" db="EMBL/GenBank/DDBJ databases">
        <title>Taxonomy of Antarctic Massilia spp.: description of Massilia rubra sp. nov., Massilia aquatica sp. nov., Massilia mucilaginosa sp. nov., Massilia frigida sp. nov. isolated from streams, lakes and regoliths.</title>
        <authorList>
            <person name="Holochova P."/>
            <person name="Sedlacek I."/>
            <person name="Kralova S."/>
            <person name="Maslanova I."/>
            <person name="Busse H.-J."/>
            <person name="Stankova E."/>
            <person name="Vrbovska V."/>
            <person name="Kovarovic V."/>
            <person name="Bartak M."/>
            <person name="Svec P."/>
            <person name="Pantucek R."/>
        </authorList>
    </citation>
    <scope>NUCLEOTIDE SEQUENCE [LARGE SCALE GENOMIC DNA]</scope>
    <source>
        <strain evidence="3 4">CCM 8693</strain>
    </source>
</reference>
<dbReference type="Gene3D" id="3.10.310.10">
    <property type="entry name" value="Diaminopimelate Epimerase, Chain A, domain 1"/>
    <property type="match status" value="2"/>
</dbReference>
<dbReference type="Pfam" id="PF04303">
    <property type="entry name" value="PrpF"/>
    <property type="match status" value="1"/>
</dbReference>
<organism evidence="3 4">
    <name type="scientific">Massilia aquatica</name>
    <dbReference type="NCBI Taxonomy" id="2609000"/>
    <lineage>
        <taxon>Bacteria</taxon>
        <taxon>Pseudomonadati</taxon>
        <taxon>Pseudomonadota</taxon>
        <taxon>Betaproteobacteria</taxon>
        <taxon>Burkholderiales</taxon>
        <taxon>Oxalobacteraceae</taxon>
        <taxon>Telluria group</taxon>
        <taxon>Massilia</taxon>
    </lineage>
</organism>
<keyword evidence="4" id="KW-1185">Reference proteome</keyword>
<dbReference type="RefSeq" id="WP_167076794.1">
    <property type="nucleotide sequence ID" value="NZ_VVIW01000006.1"/>
</dbReference>
<keyword evidence="2 3" id="KW-0413">Isomerase</keyword>
<proteinExistence type="inferred from homology"/>
<dbReference type="PANTHER" id="PTHR43709:SF2">
    <property type="entry name" value="DUF453 DOMAIN PROTEIN (AFU_ORTHOLOGUE AFUA_6G00360)"/>
    <property type="match status" value="1"/>
</dbReference>
<evidence type="ECO:0000256" key="2">
    <source>
        <dbReference type="ARBA" id="ARBA00023235"/>
    </source>
</evidence>
<comment type="caution">
    <text evidence="3">The sequence shown here is derived from an EMBL/GenBank/DDBJ whole genome shotgun (WGS) entry which is preliminary data.</text>
</comment>
<dbReference type="SUPFAM" id="SSF54506">
    <property type="entry name" value="Diaminopimelate epimerase-like"/>
    <property type="match status" value="2"/>
</dbReference>
<evidence type="ECO:0000256" key="1">
    <source>
        <dbReference type="ARBA" id="ARBA00007673"/>
    </source>
</evidence>
<comment type="similarity">
    <text evidence="1">Belongs to the PrpF family.</text>
</comment>
<evidence type="ECO:0000313" key="4">
    <source>
        <dbReference type="Proteomes" id="UP000819052"/>
    </source>
</evidence>
<name>A0ABX0M1G4_9BURK</name>
<dbReference type="NCBIfam" id="TIGR02334">
    <property type="entry name" value="prpF"/>
    <property type="match status" value="1"/>
</dbReference>
<sequence length="399" mass="40955">MAHLPQIRIPATYMRGGTSKGVFFRLQDLPEAAQVPGAARDALLLRVIGSPDPYGKQIDGMGGATSSTSKTVILSKSAKPEHDVDYLFGQVAIDKAFVDWSGNCGNLSAAVGSFAIGAGLVDAARIPHDGMALVRIWQANIGKTIIAHVPVTGGAVQETGDFELDGVTFPAAEVQLEFMNPAAEEEGAGGAMFPTGQVVEDLDVPGLGTLKATMINAGIPTIFVNAEAIGYTGTELQDAINGDPKALAMFEAIRAHGAVRMGLIGHVDEAATRQHTPKVAFVAPPAGYVSSSGKAVAAGDIDLLVRAMSMGKLHHAMMGTAAVAIGTAAAIPGTLVSLAAGGGGRNAVRFGHPSGTLRVGAEATQVGGDWSVAKAVMSRSARVLMEGWVRIPSDAFQGP</sequence>